<dbReference type="AlphaFoldDB" id="A0A381YKJ3"/>
<evidence type="ECO:0008006" key="2">
    <source>
        <dbReference type="Google" id="ProtNLM"/>
    </source>
</evidence>
<reference evidence="1" key="1">
    <citation type="submission" date="2018-05" db="EMBL/GenBank/DDBJ databases">
        <authorList>
            <person name="Lanie J.A."/>
            <person name="Ng W.-L."/>
            <person name="Kazmierczak K.M."/>
            <person name="Andrzejewski T.M."/>
            <person name="Davidsen T.M."/>
            <person name="Wayne K.J."/>
            <person name="Tettelin H."/>
            <person name="Glass J.I."/>
            <person name="Rusch D."/>
            <person name="Podicherti R."/>
            <person name="Tsui H.-C.T."/>
            <person name="Winkler M.E."/>
        </authorList>
    </citation>
    <scope>NUCLEOTIDE SEQUENCE</scope>
</reference>
<evidence type="ECO:0000313" key="1">
    <source>
        <dbReference type="EMBL" id="SVA77535.1"/>
    </source>
</evidence>
<accession>A0A381YKJ3</accession>
<gene>
    <name evidence="1" type="ORF">METZ01_LOCUS130389</name>
</gene>
<dbReference type="Gene3D" id="2.60.120.620">
    <property type="entry name" value="q2cbj1_9rhob like domain"/>
    <property type="match status" value="1"/>
</dbReference>
<sequence length="168" mass="19244">MVRDINSQSHELILGDGVSSNTNKFYEKDDFLKGIEKTHLYYKITQQLNEYTSAMGLFEVFLDNSWFNIQRPSSTLDAHHHSGSKVSGALYLKVDEKSSSLILHDVHPFHNYREHTTSNEYNGIRCSIKPKIGMLVLFPSWLTHSGDINHSDERIVISFNADNKTMPL</sequence>
<organism evidence="1">
    <name type="scientific">marine metagenome</name>
    <dbReference type="NCBI Taxonomy" id="408172"/>
    <lineage>
        <taxon>unclassified sequences</taxon>
        <taxon>metagenomes</taxon>
        <taxon>ecological metagenomes</taxon>
    </lineage>
</organism>
<protein>
    <recommendedName>
        <fullName evidence="2">Prolyl 4-hydroxylase alpha subunit Fe(2+) 2OG dioxygenase domain-containing protein</fullName>
    </recommendedName>
</protein>
<dbReference type="EMBL" id="UINC01018455">
    <property type="protein sequence ID" value="SVA77535.1"/>
    <property type="molecule type" value="Genomic_DNA"/>
</dbReference>
<dbReference type="Pfam" id="PF13759">
    <property type="entry name" value="2OG-FeII_Oxy_5"/>
    <property type="match status" value="1"/>
</dbReference>
<name>A0A381YKJ3_9ZZZZ</name>
<dbReference type="InterPro" id="IPR012668">
    <property type="entry name" value="CHP02466"/>
</dbReference>
<proteinExistence type="predicted"/>